<dbReference type="OrthoDB" id="761425at2"/>
<name>A0A3E1YET5_9BACT</name>
<accession>A0A3E1YET5</accession>
<gene>
    <name evidence="1" type="ORF">DVR12_07495</name>
</gene>
<dbReference type="EMBL" id="QPMM01000002">
    <property type="protein sequence ID" value="RFS25021.1"/>
    <property type="molecule type" value="Genomic_DNA"/>
</dbReference>
<dbReference type="Proteomes" id="UP000260644">
    <property type="component" value="Unassembled WGS sequence"/>
</dbReference>
<dbReference type="RefSeq" id="WP_116975015.1">
    <property type="nucleotide sequence ID" value="NZ_QPMM01000002.1"/>
</dbReference>
<evidence type="ECO:0000313" key="1">
    <source>
        <dbReference type="EMBL" id="RFS25021.1"/>
    </source>
</evidence>
<sequence>MNENLDIGGMELSPSANEAIIDISHNRTLFVEKLTNQLPQKPEIVKGLSNLVQVFDHFKPSVNIEFTDGCGRNIHEKLDFHQLGDFDIKGIVAQSSFLNDLSSEKTQFLRMMMQLKTNKLLVAALEDNESRQAILESLAAMLRDLER</sequence>
<reference evidence="1 2" key="1">
    <citation type="submission" date="2018-07" db="EMBL/GenBank/DDBJ databases">
        <title>Chitinophaga K2CV101002-2 sp. nov., isolated from a monsoon evergreen broad-leaved forest soil.</title>
        <authorList>
            <person name="Lv Y."/>
        </authorList>
    </citation>
    <scope>NUCLEOTIDE SEQUENCE [LARGE SCALE GENOMIC DNA]</scope>
    <source>
        <strain evidence="1 2">GDMCC 1.1288</strain>
    </source>
</reference>
<proteinExistence type="predicted"/>
<evidence type="ECO:0000313" key="2">
    <source>
        <dbReference type="Proteomes" id="UP000260644"/>
    </source>
</evidence>
<dbReference type="AlphaFoldDB" id="A0A3E1YET5"/>
<protein>
    <submittedName>
        <fullName evidence="1">Uncharacterized protein</fullName>
    </submittedName>
</protein>
<comment type="caution">
    <text evidence="1">The sequence shown here is derived from an EMBL/GenBank/DDBJ whole genome shotgun (WGS) entry which is preliminary data.</text>
</comment>
<organism evidence="1 2">
    <name type="scientific">Chitinophaga silvatica</name>
    <dbReference type="NCBI Taxonomy" id="2282649"/>
    <lineage>
        <taxon>Bacteria</taxon>
        <taxon>Pseudomonadati</taxon>
        <taxon>Bacteroidota</taxon>
        <taxon>Chitinophagia</taxon>
        <taxon>Chitinophagales</taxon>
        <taxon>Chitinophagaceae</taxon>
        <taxon>Chitinophaga</taxon>
    </lineage>
</organism>
<keyword evidence="2" id="KW-1185">Reference proteome</keyword>